<reference evidence="1" key="1">
    <citation type="journal article" date="2019" name="bioRxiv">
        <title>The Genome of the Zebra Mussel, Dreissena polymorpha: A Resource for Invasive Species Research.</title>
        <authorList>
            <person name="McCartney M.A."/>
            <person name="Auch B."/>
            <person name="Kono T."/>
            <person name="Mallez S."/>
            <person name="Zhang Y."/>
            <person name="Obille A."/>
            <person name="Becker A."/>
            <person name="Abrahante J.E."/>
            <person name="Garbe J."/>
            <person name="Badalamenti J.P."/>
            <person name="Herman A."/>
            <person name="Mangelson H."/>
            <person name="Liachko I."/>
            <person name="Sullivan S."/>
            <person name="Sone E.D."/>
            <person name="Koren S."/>
            <person name="Silverstein K.A.T."/>
            <person name="Beckman K.B."/>
            <person name="Gohl D.M."/>
        </authorList>
    </citation>
    <scope>NUCLEOTIDE SEQUENCE</scope>
    <source>
        <strain evidence="1">Duluth1</strain>
        <tissue evidence="1">Whole animal</tissue>
    </source>
</reference>
<sequence length="60" mass="6848">MPSTCCSVPGCHERGGHEYPSDPIRKATWVQAVRRLDEKFTEIVDANKVFSRLQETLQTK</sequence>
<dbReference type="Proteomes" id="UP000828390">
    <property type="component" value="Unassembled WGS sequence"/>
</dbReference>
<protein>
    <submittedName>
        <fullName evidence="1">Uncharacterized protein</fullName>
    </submittedName>
</protein>
<comment type="caution">
    <text evidence="1">The sequence shown here is derived from an EMBL/GenBank/DDBJ whole genome shotgun (WGS) entry which is preliminary data.</text>
</comment>
<reference evidence="1" key="2">
    <citation type="submission" date="2020-11" db="EMBL/GenBank/DDBJ databases">
        <authorList>
            <person name="McCartney M.A."/>
            <person name="Auch B."/>
            <person name="Kono T."/>
            <person name="Mallez S."/>
            <person name="Becker A."/>
            <person name="Gohl D.M."/>
            <person name="Silverstein K.A.T."/>
            <person name="Koren S."/>
            <person name="Bechman K.B."/>
            <person name="Herman A."/>
            <person name="Abrahante J.E."/>
            <person name="Garbe J."/>
        </authorList>
    </citation>
    <scope>NUCLEOTIDE SEQUENCE</scope>
    <source>
        <strain evidence="1">Duluth1</strain>
        <tissue evidence="1">Whole animal</tissue>
    </source>
</reference>
<keyword evidence="2" id="KW-1185">Reference proteome</keyword>
<dbReference type="AlphaFoldDB" id="A0A9D4NLR5"/>
<dbReference type="EMBL" id="JAIWYP010000001">
    <property type="protein sequence ID" value="KAH3895707.1"/>
    <property type="molecule type" value="Genomic_DNA"/>
</dbReference>
<proteinExistence type="predicted"/>
<name>A0A9D4NLR5_DREPO</name>
<evidence type="ECO:0000313" key="2">
    <source>
        <dbReference type="Proteomes" id="UP000828390"/>
    </source>
</evidence>
<gene>
    <name evidence="1" type="ORF">DPMN_019872</name>
</gene>
<accession>A0A9D4NLR5</accession>
<organism evidence="1 2">
    <name type="scientific">Dreissena polymorpha</name>
    <name type="common">Zebra mussel</name>
    <name type="synonym">Mytilus polymorpha</name>
    <dbReference type="NCBI Taxonomy" id="45954"/>
    <lineage>
        <taxon>Eukaryota</taxon>
        <taxon>Metazoa</taxon>
        <taxon>Spiralia</taxon>
        <taxon>Lophotrochozoa</taxon>
        <taxon>Mollusca</taxon>
        <taxon>Bivalvia</taxon>
        <taxon>Autobranchia</taxon>
        <taxon>Heteroconchia</taxon>
        <taxon>Euheterodonta</taxon>
        <taxon>Imparidentia</taxon>
        <taxon>Neoheterodontei</taxon>
        <taxon>Myida</taxon>
        <taxon>Dreissenoidea</taxon>
        <taxon>Dreissenidae</taxon>
        <taxon>Dreissena</taxon>
    </lineage>
</organism>
<evidence type="ECO:0000313" key="1">
    <source>
        <dbReference type="EMBL" id="KAH3895707.1"/>
    </source>
</evidence>